<reference evidence="7 8" key="1">
    <citation type="submission" date="2020-08" db="EMBL/GenBank/DDBJ databases">
        <title>Plant Genome Project.</title>
        <authorList>
            <person name="Zhang R.-G."/>
        </authorList>
    </citation>
    <scope>NUCLEOTIDE SEQUENCE [LARGE SCALE GENOMIC DNA]</scope>
    <source>
        <tissue evidence="7">Rhizome</tissue>
    </source>
</reference>
<comment type="subcellular location">
    <subcellularLocation>
        <location evidence="1">Membrane</location>
        <topology evidence="1">Multi-pass membrane protein</topology>
    </subcellularLocation>
</comment>
<evidence type="ECO:0000256" key="1">
    <source>
        <dbReference type="ARBA" id="ARBA00004141"/>
    </source>
</evidence>
<evidence type="ECO:0000256" key="4">
    <source>
        <dbReference type="ARBA" id="ARBA00023136"/>
    </source>
</evidence>
<keyword evidence="2 6" id="KW-0812">Transmembrane</keyword>
<dbReference type="SMART" id="SM00679">
    <property type="entry name" value="CTNS"/>
    <property type="match status" value="2"/>
</dbReference>
<proteinExistence type="predicted"/>
<dbReference type="GO" id="GO:0098852">
    <property type="term" value="C:lytic vacuole membrane"/>
    <property type="evidence" value="ECO:0007669"/>
    <property type="project" value="UniProtKB-ARBA"/>
</dbReference>
<dbReference type="FunFam" id="1.20.1280.290:FF:000009">
    <property type="entry name" value="PQ loop repeat family protein"/>
    <property type="match status" value="1"/>
</dbReference>
<accession>A0A8J5LQB4</accession>
<keyword evidence="3 6" id="KW-1133">Transmembrane helix</keyword>
<dbReference type="GO" id="GO:0015174">
    <property type="term" value="F:basic amino acid transmembrane transporter activity"/>
    <property type="evidence" value="ECO:0007669"/>
    <property type="project" value="UniProtKB-ARBA"/>
</dbReference>
<keyword evidence="8" id="KW-1185">Reference proteome</keyword>
<dbReference type="PANTHER" id="PTHR16201:SF44">
    <property type="entry name" value="SEVEN TRANSMEMBRANE PROTEIN 1"/>
    <property type="match status" value="1"/>
</dbReference>
<evidence type="ECO:0000256" key="2">
    <source>
        <dbReference type="ARBA" id="ARBA00022692"/>
    </source>
</evidence>
<dbReference type="PANTHER" id="PTHR16201">
    <property type="entry name" value="SEVEN TRANSMEMBRANE PROTEIN 1-RELATED"/>
    <property type="match status" value="1"/>
</dbReference>
<dbReference type="InterPro" id="IPR006603">
    <property type="entry name" value="PQ-loop_rpt"/>
</dbReference>
<evidence type="ECO:0000313" key="8">
    <source>
        <dbReference type="Proteomes" id="UP000734854"/>
    </source>
</evidence>
<evidence type="ECO:0000313" key="7">
    <source>
        <dbReference type="EMBL" id="KAG6529580.1"/>
    </source>
</evidence>
<evidence type="ECO:0000256" key="3">
    <source>
        <dbReference type="ARBA" id="ARBA00022989"/>
    </source>
</evidence>
<organism evidence="7 8">
    <name type="scientific">Zingiber officinale</name>
    <name type="common">Ginger</name>
    <name type="synonym">Amomum zingiber</name>
    <dbReference type="NCBI Taxonomy" id="94328"/>
    <lineage>
        <taxon>Eukaryota</taxon>
        <taxon>Viridiplantae</taxon>
        <taxon>Streptophyta</taxon>
        <taxon>Embryophyta</taxon>
        <taxon>Tracheophyta</taxon>
        <taxon>Spermatophyta</taxon>
        <taxon>Magnoliopsida</taxon>
        <taxon>Liliopsida</taxon>
        <taxon>Zingiberales</taxon>
        <taxon>Zingiberaceae</taxon>
        <taxon>Zingiber</taxon>
    </lineage>
</organism>
<evidence type="ECO:0008006" key="9">
    <source>
        <dbReference type="Google" id="ProtNLM"/>
    </source>
</evidence>
<evidence type="ECO:0000256" key="6">
    <source>
        <dbReference type="SAM" id="Phobius"/>
    </source>
</evidence>
<feature type="region of interest" description="Disordered" evidence="5">
    <location>
        <begin position="239"/>
        <end position="260"/>
    </location>
</feature>
<evidence type="ECO:0000256" key="5">
    <source>
        <dbReference type="SAM" id="MobiDB-lite"/>
    </source>
</evidence>
<dbReference type="EMBL" id="JACMSC010000003">
    <property type="protein sequence ID" value="KAG6529580.1"/>
    <property type="molecule type" value="Genomic_DNA"/>
</dbReference>
<protein>
    <recommendedName>
        <fullName evidence="9">PQ-loop repeat family protein / transmembrane family protein</fullName>
    </recommendedName>
</protein>
<name>A0A8J5LQB4_ZINOF</name>
<dbReference type="AlphaFoldDB" id="A0A8J5LQB4"/>
<dbReference type="Gene3D" id="1.20.1280.290">
    <property type="match status" value="1"/>
</dbReference>
<comment type="caution">
    <text evidence="7">The sequence shown here is derived from an EMBL/GenBank/DDBJ whole genome shotgun (WGS) entry which is preliminary data.</text>
</comment>
<feature type="transmembrane region" description="Helical" evidence="6">
    <location>
        <begin position="141"/>
        <end position="166"/>
    </location>
</feature>
<feature type="transmembrane region" description="Helical" evidence="6">
    <location>
        <begin position="178"/>
        <end position="199"/>
    </location>
</feature>
<dbReference type="InterPro" id="IPR051415">
    <property type="entry name" value="LAAT-1"/>
</dbReference>
<gene>
    <name evidence="7" type="ORF">ZIOFF_011789</name>
</gene>
<sequence>MRRRKLCQRQGAMGLLHNFRWRNPMVDTQGEAKAGDSPAGEWRGRGNGRHWADHGKGLAGWVRRKVGYLLAMAHSKASSRPACSSQHCSDWARIYLKYCLCSAKDGVAIFLGTVSIISWGVAEVPQILTNFREKSTKGLSVAFLMTWVVGFIRDLCFCRDLLNLIGCILEPATLPTQFYVALLYTATTVILTGQTIYYGHTDRRHKSNKNIISSKENENLLSDAKKSNVGGYKGNTASLSEESNIQSSPIPVTGPSSPSDSNGRNFYFVSARSLSKSPVPIFGTWLAYSHEDGRSHHLNDGHHDQQFAATEPLLSSQSAPTKFSTKNMLSLVPSTGLLICICVYHLCFHDNSEPHGMVVQVGRKLLQNELQGNEASGAGTLLGWMMAAIYVGGRLPQICLNIRRGNVQASFTQTCTWSQSVDVYICIGWKYNLCGKYLQISVHGTAIGLASALGNSWIDNVCVLVTSVTRAKIKPLDCFVAASKAAPPWMSRPREIHHLSLPASPSLHPSTIGDLAALCYQSLALVWEQARLGDGIWLTSPLGILLSRIPQTNLSFILVKSLAWSAIKPNLPWLVDAGGCAILDAFISFSHADSLFGVLIMCTDAKSLGLWLSQNP</sequence>
<dbReference type="Proteomes" id="UP000734854">
    <property type="component" value="Unassembled WGS sequence"/>
</dbReference>
<keyword evidence="4 6" id="KW-0472">Membrane</keyword>
<dbReference type="Pfam" id="PF04193">
    <property type="entry name" value="PQ-loop"/>
    <property type="match status" value="2"/>
</dbReference>